<dbReference type="PANTHER" id="PTHR34407:SF1">
    <property type="entry name" value="SGNH HYDROLASE-TYPE ESTERASE DOMAIN-CONTAINING PROTEIN"/>
    <property type="match status" value="1"/>
</dbReference>
<dbReference type="Gene3D" id="3.40.50.1110">
    <property type="entry name" value="SGNH hydrolase"/>
    <property type="match status" value="1"/>
</dbReference>
<dbReference type="AlphaFoldDB" id="A0A3P1CEC0"/>
<sequence length="470" mass="52968">MERWPGKTRPGWIRRLPRSSTRWWRNTRKSRTFKPKPSSHHQNSIPSSMQRFFFVLFSTILVSFSGFVQAQTDTLSESREFLARGGLPNFFQKVQKGGPVSIAYFGGSITEAGNGWREQSLRWFQQQYPKANLTHINAAIGGTGSDLGVFRLNQHVLVHKPDLIFVEFAVNDGGQQPAKIHKAMEGIVRQIWRQNRRTDICFVYTLNAPMAPALLAHRMPNSVRAMEEIANQYGIPSVHMGLEVIRLDRQGKLVWGGKKEDFPDKTVFAPDKTHPYSDTGHRLYVEALSKAMQQIAAVGRPGSHAVPKPFVSDNWEDAQMIPVQSLTRQGDWQELTPATDTVARQLRNRFDYLLKSNQPGASIQFKLKGTMAGLYDVIGPGCGQYAVTVDGAPGPLFPRFDSYATYYRSHYFFLPTLDAGTHTITLTVSPEQLDKAAILKNRNQTITDPRRYAENACYAGQLLIIGKLEK</sequence>
<dbReference type="EMBL" id="RQJP01000005">
    <property type="protein sequence ID" value="RRB11585.1"/>
    <property type="molecule type" value="Genomic_DNA"/>
</dbReference>
<gene>
    <name evidence="2" type="ORF">EHT87_24245</name>
</gene>
<dbReference type="Proteomes" id="UP000274271">
    <property type="component" value="Unassembled WGS sequence"/>
</dbReference>
<dbReference type="CDD" id="cd00229">
    <property type="entry name" value="SGNH_hydrolase"/>
    <property type="match status" value="1"/>
</dbReference>
<feature type="domain" description="SGNH hydrolase-type esterase" evidence="1">
    <location>
        <begin position="105"/>
        <end position="252"/>
    </location>
</feature>
<dbReference type="SUPFAM" id="SSF52266">
    <property type="entry name" value="SGNH hydrolase"/>
    <property type="match status" value="1"/>
</dbReference>
<keyword evidence="2" id="KW-0378">Hydrolase</keyword>
<protein>
    <submittedName>
        <fullName evidence="2">SGNH/GDSL hydrolase family protein</fullName>
    </submittedName>
</protein>
<dbReference type="Pfam" id="PF13472">
    <property type="entry name" value="Lipase_GDSL_2"/>
    <property type="match status" value="1"/>
</dbReference>
<dbReference type="PANTHER" id="PTHR34407">
    <property type="entry name" value="EXPRESSED PROTEIN"/>
    <property type="match status" value="1"/>
</dbReference>
<name>A0A3P1CEC0_9BACT</name>
<reference evidence="2 3" key="1">
    <citation type="submission" date="2018-11" db="EMBL/GenBank/DDBJ databases">
        <authorList>
            <person name="Zhou Z."/>
            <person name="Wang G."/>
        </authorList>
    </citation>
    <scope>NUCLEOTIDE SEQUENCE [LARGE SCALE GENOMIC DNA]</scope>
    <source>
        <strain evidence="2 3">KCTC42998</strain>
    </source>
</reference>
<organism evidence="2 3">
    <name type="scientific">Larkinella knui</name>
    <dbReference type="NCBI Taxonomy" id="2025310"/>
    <lineage>
        <taxon>Bacteria</taxon>
        <taxon>Pseudomonadati</taxon>
        <taxon>Bacteroidota</taxon>
        <taxon>Cytophagia</taxon>
        <taxon>Cytophagales</taxon>
        <taxon>Spirosomataceae</taxon>
        <taxon>Larkinella</taxon>
    </lineage>
</organism>
<evidence type="ECO:0000259" key="1">
    <source>
        <dbReference type="Pfam" id="PF13472"/>
    </source>
</evidence>
<evidence type="ECO:0000313" key="3">
    <source>
        <dbReference type="Proteomes" id="UP000274271"/>
    </source>
</evidence>
<accession>A0A3P1CEC0</accession>
<dbReference type="Gene3D" id="2.60.120.260">
    <property type="entry name" value="Galactose-binding domain-like"/>
    <property type="match status" value="1"/>
</dbReference>
<dbReference type="CDD" id="cd02795">
    <property type="entry name" value="CBM6-CBM35-CBM36_like"/>
    <property type="match status" value="1"/>
</dbReference>
<proteinExistence type="predicted"/>
<dbReference type="InterPro" id="IPR036514">
    <property type="entry name" value="SGNH_hydro_sf"/>
</dbReference>
<comment type="caution">
    <text evidence="2">The sequence shown here is derived from an EMBL/GenBank/DDBJ whole genome shotgun (WGS) entry which is preliminary data.</text>
</comment>
<dbReference type="OrthoDB" id="9796689at2"/>
<evidence type="ECO:0000313" key="2">
    <source>
        <dbReference type="EMBL" id="RRB11585.1"/>
    </source>
</evidence>
<dbReference type="GO" id="GO:0016788">
    <property type="term" value="F:hydrolase activity, acting on ester bonds"/>
    <property type="evidence" value="ECO:0007669"/>
    <property type="project" value="UniProtKB-ARBA"/>
</dbReference>
<dbReference type="InterPro" id="IPR013830">
    <property type="entry name" value="SGNH_hydro"/>
</dbReference>
<keyword evidence="3" id="KW-1185">Reference proteome</keyword>